<proteinExistence type="predicted"/>
<evidence type="ECO:0000313" key="4">
    <source>
        <dbReference type="Proteomes" id="UP000566813"/>
    </source>
</evidence>
<evidence type="ECO:0000256" key="1">
    <source>
        <dbReference type="SAM" id="MobiDB-lite"/>
    </source>
</evidence>
<dbReference type="RefSeq" id="WP_185664575.1">
    <property type="nucleotide sequence ID" value="NZ_JACLAW010000008.1"/>
</dbReference>
<dbReference type="Proteomes" id="UP000566813">
    <property type="component" value="Unassembled WGS sequence"/>
</dbReference>
<feature type="compositionally biased region" description="Polar residues" evidence="1">
    <location>
        <begin position="427"/>
        <end position="441"/>
    </location>
</feature>
<dbReference type="InterPro" id="IPR028087">
    <property type="entry name" value="Tad_N"/>
</dbReference>
<evidence type="ECO:0000259" key="2">
    <source>
        <dbReference type="Pfam" id="PF13400"/>
    </source>
</evidence>
<dbReference type="Pfam" id="PF13400">
    <property type="entry name" value="Tad"/>
    <property type="match status" value="1"/>
</dbReference>
<accession>A0A7X1KM60</accession>
<feature type="domain" description="Putative Flp pilus-assembly TadG-like N-terminal" evidence="2">
    <location>
        <begin position="24"/>
        <end position="69"/>
    </location>
</feature>
<reference evidence="3 4" key="1">
    <citation type="submission" date="2020-08" db="EMBL/GenBank/DDBJ databases">
        <title>The genome sequence of type strain Novosphingobium flavum NBRC 111647.</title>
        <authorList>
            <person name="Liu Y."/>
        </authorList>
    </citation>
    <scope>NUCLEOTIDE SEQUENCE [LARGE SCALE GENOMIC DNA]</scope>
    <source>
        <strain evidence="3 4">NBRC 111647</strain>
    </source>
</reference>
<protein>
    <recommendedName>
        <fullName evidence="2">Putative Flp pilus-assembly TadG-like N-terminal domain-containing protein</fullName>
    </recommendedName>
</protein>
<gene>
    <name evidence="3" type="ORF">H7F51_12215</name>
</gene>
<comment type="caution">
    <text evidence="3">The sequence shown here is derived from an EMBL/GenBank/DDBJ whole genome shotgun (WGS) entry which is preliminary data.</text>
</comment>
<feature type="compositionally biased region" description="Gly residues" evidence="1">
    <location>
        <begin position="442"/>
        <end position="451"/>
    </location>
</feature>
<organism evidence="3 4">
    <name type="scientific">Novosphingobium flavum</name>
    <dbReference type="NCBI Taxonomy" id="1778672"/>
    <lineage>
        <taxon>Bacteria</taxon>
        <taxon>Pseudomonadati</taxon>
        <taxon>Pseudomonadota</taxon>
        <taxon>Alphaproteobacteria</taxon>
        <taxon>Sphingomonadales</taxon>
        <taxon>Sphingomonadaceae</taxon>
        <taxon>Novosphingobium</taxon>
    </lineage>
</organism>
<evidence type="ECO:0000313" key="3">
    <source>
        <dbReference type="EMBL" id="MBC2666284.1"/>
    </source>
</evidence>
<dbReference type="AlphaFoldDB" id="A0A7X1KM60"/>
<dbReference type="EMBL" id="JACLAW010000008">
    <property type="protein sequence ID" value="MBC2666284.1"/>
    <property type="molecule type" value="Genomic_DNA"/>
</dbReference>
<name>A0A7X1KM60_9SPHN</name>
<keyword evidence="4" id="KW-1185">Reference proteome</keyword>
<feature type="region of interest" description="Disordered" evidence="1">
    <location>
        <begin position="427"/>
        <end position="451"/>
    </location>
</feature>
<sequence length="451" mass="45752">MFALFTSLIRRLSFFARLARNEAGAIAPLTAILLLPILGTMALAVDVGYWYKTQRSMQSAADSAALAAAFSDDTNYAGVAKGTTARLGYTDGAGDVTVTPERNGNTLCPTGVTGICTKVTIGNQAGLIFSSVVRFVGNANGKQGLSAVAIARLSGSGGPASLCLTALASSGTTPAIQANGVPFANMAGCSVFSNTSMNCNGNNLGADYGIAVGANNGCGNASVTGASPVTDPYAALASNIPALRSAPCQPSNNLSGNYVWTGTIRFCGNVTLTGNVTITAPPSGQPDPVIVVDNGVFDTQRKEFKTLTDAHATLIFTGDNTSTTSHFPTGQTGGPSPGSTLDIAAPTSGTWSGMAIYQDPALTNNVSFTYSGNAPTWKLSGAVYLPHAALTISGAIGKSSNGYNCFVLVVDNVTINGTGNIYANPQSQCGSSGNTPPSTNLPGGGTPWLIQ</sequence>